<feature type="domain" description="3'-5' exonuclease" evidence="18">
    <location>
        <begin position="337"/>
        <end position="516"/>
    </location>
</feature>
<dbReference type="CDD" id="cd09859">
    <property type="entry name" value="PIN_53EXO"/>
    <property type="match status" value="1"/>
</dbReference>
<comment type="caution">
    <text evidence="21">The sequence shown here is derived from an EMBL/GenBank/DDBJ whole genome shotgun (WGS) entry which is preliminary data.</text>
</comment>
<keyword evidence="10 16" id="KW-0269">Exonuclease</keyword>
<dbReference type="InterPro" id="IPR036279">
    <property type="entry name" value="5-3_exonuclease_C_sf"/>
</dbReference>
<keyword evidence="12 16" id="KW-0238">DNA-binding</keyword>
<dbReference type="Pfam" id="PF01367">
    <property type="entry name" value="5_3_exonuc"/>
    <property type="match status" value="1"/>
</dbReference>
<dbReference type="PRINTS" id="PR00868">
    <property type="entry name" value="DNAPOLI"/>
</dbReference>
<dbReference type="Gene3D" id="1.20.1060.10">
    <property type="entry name" value="Taq DNA Polymerase, Chain T, domain 4"/>
    <property type="match status" value="1"/>
</dbReference>
<dbReference type="NCBIfam" id="NF004397">
    <property type="entry name" value="PRK05755.1"/>
    <property type="match status" value="1"/>
</dbReference>
<evidence type="ECO:0000256" key="7">
    <source>
        <dbReference type="ARBA" id="ARBA00022722"/>
    </source>
</evidence>
<proteinExistence type="inferred from homology"/>
<evidence type="ECO:0000256" key="1">
    <source>
        <dbReference type="ARBA" id="ARBA00007705"/>
    </source>
</evidence>
<evidence type="ECO:0000256" key="15">
    <source>
        <dbReference type="NCBIfam" id="TIGR00593"/>
    </source>
</evidence>
<dbReference type="SMART" id="SM00475">
    <property type="entry name" value="53EXOc"/>
    <property type="match status" value="1"/>
</dbReference>
<dbReference type="CDD" id="cd08637">
    <property type="entry name" value="DNA_pol_A_pol_I_C"/>
    <property type="match status" value="1"/>
</dbReference>
<dbReference type="OrthoDB" id="9806424at2"/>
<dbReference type="InterPro" id="IPR029060">
    <property type="entry name" value="PIN-like_dom_sf"/>
</dbReference>
<sequence length="948" mass="105647">MPTLYLLDAYALIYRAYYAFINRPLVDAQGRDTSALYGFASTLQDIIDKERPDYIAVAMDMPGGTFRHKEYPEYKANRPETPETIRFSMPYIKELVQAYQIPLLGVEGYEADDLIGTLSRQAVEAGYEVRMVTPDKDYGQLVGPHAQMFAPQRTGSGFELLGAEEITAKYGIRYPLQMIDYLGLVGDSSDNVPGCPGIGKVAAQRLLEEFDTIEDIYARIDQVKPTYAKKLLAAKEQTMLSRHLVTIVTDVPGVTFDPDQMKWRGPDHAAVERIFKEFAFTSLLKRIGKPAATAAQVGLFDLGGSSAAPSLPATIEVAGPVSATTPLENYKTVGVTFTEVQGYEAVSQLAKQLAGSSVVAFDTETDGLDALCAGIVGMSLCADEKQAYFIPLPESAEEATHILSPLKELMQDERVLKVAHNAKFDLEVLTRYGLPEARPLYDTMLAHYLIDADQGHSLDELAGGLLRYDTIRYKDLSPLEIFALRTDVDPKLLCDYASEDAYVTLRLYQALHKQLSPTEQRLLTEVEIPLLYVLMHMEQRGIVLDIEALQRSRQELLESVLRLEKEIQSYSSRGLNLKVNSPKQIGELLFDELQIMEKPRKTKTGSYVTNEETLLPLRSLHPVVALILDYREARKLLNTYIDPLPKMCYPDGKLHTSYNQAVTATGRLSSSNPNLQNIPIRSDLGRPLRRAFVADPYYTPRLSACAPVDHTHEKPIGAVLLSADYSQVELRVMAHLSQDPAMIHSFLSGDDIHTATAAKVFKVAPEEVTPLMRSKAKTANFGINYGITPYGLSQRLNIPVGEAAELIKEYFATFTHIQAFMNEAIALATERGYTETAFGRRRQLRNLRTARGAQRGNAERNAINAPIQGTAADIIKIAMIRVEEELTKQQLRSYLVLQVHDELVLNVYLDELERVTALVREAMECAWPECSVPLVVEIGTGKDWLEAH</sequence>
<accession>C2MBR8</accession>
<keyword evidence="8 16" id="KW-0227">DNA damage</keyword>
<reference evidence="21 22" key="1">
    <citation type="submission" date="2009-04" db="EMBL/GenBank/DDBJ databases">
        <authorList>
            <person name="Sebastian Y."/>
            <person name="Madupu R."/>
            <person name="Durkin A.S."/>
            <person name="Torralba M."/>
            <person name="Methe B."/>
            <person name="Sutton G.G."/>
            <person name="Strausberg R.L."/>
            <person name="Nelson K.E."/>
        </authorList>
    </citation>
    <scope>NUCLEOTIDE SEQUENCE [LARGE SCALE GENOMIC DNA]</scope>
    <source>
        <strain evidence="21 22">60-3</strain>
    </source>
</reference>
<dbReference type="InterPro" id="IPR002421">
    <property type="entry name" value="5-3_exonuclease"/>
</dbReference>
<dbReference type="CDD" id="cd06139">
    <property type="entry name" value="DNA_polA_I_Ecoli_like_exo"/>
    <property type="match status" value="1"/>
</dbReference>
<evidence type="ECO:0000313" key="21">
    <source>
        <dbReference type="EMBL" id="EEK16832.1"/>
    </source>
</evidence>
<dbReference type="RefSeq" id="WP_007365322.1">
    <property type="nucleotide sequence ID" value="NZ_ACLR01000124.1"/>
</dbReference>
<evidence type="ECO:0000256" key="13">
    <source>
        <dbReference type="ARBA" id="ARBA00023204"/>
    </source>
</evidence>
<dbReference type="InterPro" id="IPR020045">
    <property type="entry name" value="DNA_polI_H3TH"/>
</dbReference>
<dbReference type="InterPro" id="IPR020046">
    <property type="entry name" value="5-3_exonucl_a-hlix_arch_N"/>
</dbReference>
<dbReference type="FunFam" id="1.10.150.20:FF:000003">
    <property type="entry name" value="DNA polymerase I"/>
    <property type="match status" value="1"/>
</dbReference>
<evidence type="ECO:0000256" key="10">
    <source>
        <dbReference type="ARBA" id="ARBA00022839"/>
    </source>
</evidence>
<evidence type="ECO:0000259" key="18">
    <source>
        <dbReference type="SMART" id="SM00474"/>
    </source>
</evidence>
<dbReference type="CDD" id="cd09898">
    <property type="entry name" value="H3TH_53EXO"/>
    <property type="match status" value="1"/>
</dbReference>
<dbReference type="Gene3D" id="3.30.420.10">
    <property type="entry name" value="Ribonuclease H-like superfamily/Ribonuclease H"/>
    <property type="match status" value="1"/>
</dbReference>
<keyword evidence="6 16" id="KW-0235">DNA replication</keyword>
<evidence type="ECO:0000256" key="6">
    <source>
        <dbReference type="ARBA" id="ARBA00022705"/>
    </source>
</evidence>
<dbReference type="InterPro" id="IPR001098">
    <property type="entry name" value="DNA-dir_DNA_pol_A_palm_dom"/>
</dbReference>
<comment type="function">
    <text evidence="16">In addition to polymerase activity, this DNA polymerase exhibits 3'-5' and 5'-3' exonuclease activity.</text>
</comment>
<dbReference type="GO" id="GO:0008408">
    <property type="term" value="F:3'-5' exonuclease activity"/>
    <property type="evidence" value="ECO:0007669"/>
    <property type="project" value="UniProtKB-UniRule"/>
</dbReference>
<dbReference type="SUPFAM" id="SSF56672">
    <property type="entry name" value="DNA/RNA polymerases"/>
    <property type="match status" value="1"/>
</dbReference>
<dbReference type="eggNOG" id="COG0749">
    <property type="taxonomic scope" value="Bacteria"/>
</dbReference>
<dbReference type="FunFam" id="1.10.150.20:FF:000002">
    <property type="entry name" value="DNA polymerase I"/>
    <property type="match status" value="1"/>
</dbReference>
<dbReference type="InterPro" id="IPR002562">
    <property type="entry name" value="3'-5'_exonuclease_dom"/>
</dbReference>
<dbReference type="Gene3D" id="1.10.150.20">
    <property type="entry name" value="5' to 3' exonuclease, C-terminal subdomain"/>
    <property type="match status" value="2"/>
</dbReference>
<evidence type="ECO:0000256" key="12">
    <source>
        <dbReference type="ARBA" id="ARBA00023125"/>
    </source>
</evidence>
<protein>
    <recommendedName>
        <fullName evidence="3 15">DNA polymerase I</fullName>
        <ecNumber evidence="2 15">2.7.7.7</ecNumber>
    </recommendedName>
</protein>
<dbReference type="Gene3D" id="3.40.50.1010">
    <property type="entry name" value="5'-nuclease"/>
    <property type="match status" value="1"/>
</dbReference>
<dbReference type="Proteomes" id="UP000003303">
    <property type="component" value="Unassembled WGS sequence"/>
</dbReference>
<dbReference type="InterPro" id="IPR018320">
    <property type="entry name" value="DNA_polymerase_1"/>
</dbReference>
<feature type="domain" description="DNA-directed DNA polymerase family A palm" evidence="20">
    <location>
        <begin position="685"/>
        <end position="911"/>
    </location>
</feature>
<evidence type="ECO:0000256" key="5">
    <source>
        <dbReference type="ARBA" id="ARBA00022695"/>
    </source>
</evidence>
<evidence type="ECO:0000256" key="2">
    <source>
        <dbReference type="ARBA" id="ARBA00012417"/>
    </source>
</evidence>
<dbReference type="PANTHER" id="PTHR10133:SF27">
    <property type="entry name" value="DNA POLYMERASE NU"/>
    <property type="match status" value="1"/>
</dbReference>
<evidence type="ECO:0000256" key="3">
    <source>
        <dbReference type="ARBA" id="ARBA00020311"/>
    </source>
</evidence>
<evidence type="ECO:0000256" key="17">
    <source>
        <dbReference type="SAM" id="Coils"/>
    </source>
</evidence>
<feature type="coiled-coil region" evidence="17">
    <location>
        <begin position="546"/>
        <end position="573"/>
    </location>
</feature>
<keyword evidence="13 16" id="KW-0234">DNA repair</keyword>
<dbReference type="Pfam" id="PF01612">
    <property type="entry name" value="DNA_pol_A_exo1"/>
    <property type="match status" value="1"/>
</dbReference>
<dbReference type="NCBIfam" id="TIGR00593">
    <property type="entry name" value="pola"/>
    <property type="match status" value="1"/>
</dbReference>
<comment type="catalytic activity">
    <reaction evidence="14 16">
        <text>DNA(n) + a 2'-deoxyribonucleoside 5'-triphosphate = DNA(n+1) + diphosphate</text>
        <dbReference type="Rhea" id="RHEA:22508"/>
        <dbReference type="Rhea" id="RHEA-COMP:17339"/>
        <dbReference type="Rhea" id="RHEA-COMP:17340"/>
        <dbReference type="ChEBI" id="CHEBI:33019"/>
        <dbReference type="ChEBI" id="CHEBI:61560"/>
        <dbReference type="ChEBI" id="CHEBI:173112"/>
        <dbReference type="EC" id="2.7.7.7"/>
    </reaction>
</comment>
<dbReference type="PANTHER" id="PTHR10133">
    <property type="entry name" value="DNA POLYMERASE I"/>
    <property type="match status" value="1"/>
</dbReference>
<dbReference type="STRING" id="596327.PORUE0001_0489"/>
<evidence type="ECO:0000259" key="19">
    <source>
        <dbReference type="SMART" id="SM00475"/>
    </source>
</evidence>
<evidence type="ECO:0000256" key="4">
    <source>
        <dbReference type="ARBA" id="ARBA00022679"/>
    </source>
</evidence>
<dbReference type="SMART" id="SM00482">
    <property type="entry name" value="POLAc"/>
    <property type="match status" value="1"/>
</dbReference>
<keyword evidence="17" id="KW-0175">Coiled coil</keyword>
<evidence type="ECO:0000256" key="16">
    <source>
        <dbReference type="RuleBase" id="RU004460"/>
    </source>
</evidence>
<dbReference type="InterPro" id="IPR012337">
    <property type="entry name" value="RNaseH-like_sf"/>
</dbReference>
<keyword evidence="4 16" id="KW-0808">Transferase</keyword>
<comment type="similarity">
    <text evidence="1 16">Belongs to the DNA polymerase type-A family.</text>
</comment>
<keyword evidence="5 16" id="KW-0548">Nucleotidyltransferase</keyword>
<keyword evidence="7" id="KW-0540">Nuclease</keyword>
<dbReference type="GO" id="GO:0008409">
    <property type="term" value="F:5'-3' exonuclease activity"/>
    <property type="evidence" value="ECO:0007669"/>
    <property type="project" value="UniProtKB-UniRule"/>
</dbReference>
<feature type="domain" description="5'-3' exonuclease" evidence="19">
    <location>
        <begin position="1"/>
        <end position="264"/>
    </location>
</feature>
<dbReference type="SMART" id="SM00474">
    <property type="entry name" value="35EXOc"/>
    <property type="match status" value="1"/>
</dbReference>
<dbReference type="GO" id="GO:0006302">
    <property type="term" value="P:double-strand break repair"/>
    <property type="evidence" value="ECO:0007669"/>
    <property type="project" value="TreeGrafter"/>
</dbReference>
<dbReference type="Pfam" id="PF00476">
    <property type="entry name" value="DNA_pol_A"/>
    <property type="match status" value="1"/>
</dbReference>
<evidence type="ECO:0000313" key="22">
    <source>
        <dbReference type="Proteomes" id="UP000003303"/>
    </source>
</evidence>
<dbReference type="GO" id="GO:0003887">
    <property type="term" value="F:DNA-directed DNA polymerase activity"/>
    <property type="evidence" value="ECO:0007669"/>
    <property type="project" value="UniProtKB-UniRule"/>
</dbReference>
<keyword evidence="22" id="KW-1185">Reference proteome</keyword>
<dbReference type="InterPro" id="IPR036397">
    <property type="entry name" value="RNaseH_sf"/>
</dbReference>
<dbReference type="EMBL" id="ACLR01000124">
    <property type="protein sequence ID" value="EEK16832.1"/>
    <property type="molecule type" value="Genomic_DNA"/>
</dbReference>
<dbReference type="AlphaFoldDB" id="C2MBR8"/>
<dbReference type="Pfam" id="PF02739">
    <property type="entry name" value="5_3_exonuc_N"/>
    <property type="match status" value="1"/>
</dbReference>
<dbReference type="GO" id="GO:0006261">
    <property type="term" value="P:DNA-templated DNA replication"/>
    <property type="evidence" value="ECO:0007669"/>
    <property type="project" value="UniProtKB-UniRule"/>
</dbReference>
<keyword evidence="9 16" id="KW-0378">Hydrolase</keyword>
<dbReference type="SUPFAM" id="SSF88723">
    <property type="entry name" value="PIN domain-like"/>
    <property type="match status" value="1"/>
</dbReference>
<gene>
    <name evidence="16 21" type="primary">polA</name>
    <name evidence="21" type="ORF">PORUE0001_0489</name>
</gene>
<dbReference type="InterPro" id="IPR008918">
    <property type="entry name" value="HhH2"/>
</dbReference>
<dbReference type="SUPFAM" id="SSF53098">
    <property type="entry name" value="Ribonuclease H-like"/>
    <property type="match status" value="1"/>
</dbReference>
<evidence type="ECO:0000256" key="8">
    <source>
        <dbReference type="ARBA" id="ARBA00022763"/>
    </source>
</evidence>
<dbReference type="GO" id="GO:0003677">
    <property type="term" value="F:DNA binding"/>
    <property type="evidence" value="ECO:0007669"/>
    <property type="project" value="UniProtKB-UniRule"/>
</dbReference>
<dbReference type="Gene3D" id="3.30.70.370">
    <property type="match status" value="1"/>
</dbReference>
<evidence type="ECO:0000256" key="11">
    <source>
        <dbReference type="ARBA" id="ARBA00022932"/>
    </source>
</evidence>
<dbReference type="InterPro" id="IPR002298">
    <property type="entry name" value="DNA_polymerase_A"/>
</dbReference>
<dbReference type="InterPro" id="IPR043502">
    <property type="entry name" value="DNA/RNA_pol_sf"/>
</dbReference>
<name>C2MBR8_9PORP</name>
<keyword evidence="11 16" id="KW-0239">DNA-directed DNA polymerase</keyword>
<dbReference type="SUPFAM" id="SSF47807">
    <property type="entry name" value="5' to 3' exonuclease, C-terminal subdomain"/>
    <property type="match status" value="1"/>
</dbReference>
<dbReference type="SMART" id="SM00279">
    <property type="entry name" value="HhH2"/>
    <property type="match status" value="1"/>
</dbReference>
<evidence type="ECO:0000259" key="20">
    <source>
        <dbReference type="SMART" id="SM00482"/>
    </source>
</evidence>
<evidence type="ECO:0000256" key="9">
    <source>
        <dbReference type="ARBA" id="ARBA00022801"/>
    </source>
</evidence>
<evidence type="ECO:0000256" key="14">
    <source>
        <dbReference type="ARBA" id="ARBA00049244"/>
    </source>
</evidence>
<dbReference type="eggNOG" id="COG0258">
    <property type="taxonomic scope" value="Bacteria"/>
</dbReference>
<dbReference type="EC" id="2.7.7.7" evidence="2 15"/>
<organism evidence="21 22">
    <name type="scientific">Porphyromonas uenonis 60-3</name>
    <dbReference type="NCBI Taxonomy" id="596327"/>
    <lineage>
        <taxon>Bacteria</taxon>
        <taxon>Pseudomonadati</taxon>
        <taxon>Bacteroidota</taxon>
        <taxon>Bacteroidia</taxon>
        <taxon>Bacteroidales</taxon>
        <taxon>Porphyromonadaceae</taxon>
        <taxon>Porphyromonas</taxon>
    </lineage>
</organism>